<name>A0A8X6UZI1_TRICX</name>
<dbReference type="EMBL" id="BMAU01021069">
    <property type="protein sequence ID" value="GFX89298.1"/>
    <property type="molecule type" value="Genomic_DNA"/>
</dbReference>
<organism evidence="1 2">
    <name type="scientific">Trichonephila clavipes</name>
    <name type="common">Golden silk orbweaver</name>
    <name type="synonym">Nephila clavipes</name>
    <dbReference type="NCBI Taxonomy" id="2585209"/>
    <lineage>
        <taxon>Eukaryota</taxon>
        <taxon>Metazoa</taxon>
        <taxon>Ecdysozoa</taxon>
        <taxon>Arthropoda</taxon>
        <taxon>Chelicerata</taxon>
        <taxon>Arachnida</taxon>
        <taxon>Araneae</taxon>
        <taxon>Araneomorphae</taxon>
        <taxon>Entelegynae</taxon>
        <taxon>Araneoidea</taxon>
        <taxon>Nephilidae</taxon>
        <taxon>Trichonephila</taxon>
    </lineage>
</organism>
<dbReference type="AlphaFoldDB" id="A0A8X6UZI1"/>
<protein>
    <submittedName>
        <fullName evidence="1">Uncharacterized protein</fullName>
    </submittedName>
</protein>
<evidence type="ECO:0000313" key="1">
    <source>
        <dbReference type="EMBL" id="GFX89298.1"/>
    </source>
</evidence>
<dbReference type="Proteomes" id="UP000887159">
    <property type="component" value="Unassembled WGS sequence"/>
</dbReference>
<proteinExistence type="predicted"/>
<comment type="caution">
    <text evidence="1">The sequence shown here is derived from an EMBL/GenBank/DDBJ whole genome shotgun (WGS) entry which is preliminary data.</text>
</comment>
<sequence length="104" mass="12034">MQKVTNLSIVYPPVTVIQAETRHSIELMRSPRFPVEDHALTFATRQSIHQYFVCRLQLPSKYVPYKLYCAETESRFLTEDHTPPVGHTPAYLRSTKIKSTLPVM</sequence>
<gene>
    <name evidence="1" type="ORF">TNCV_1339971</name>
</gene>
<keyword evidence="2" id="KW-1185">Reference proteome</keyword>
<accession>A0A8X6UZI1</accession>
<reference evidence="1" key="1">
    <citation type="submission" date="2020-08" db="EMBL/GenBank/DDBJ databases">
        <title>Multicomponent nature underlies the extraordinary mechanical properties of spider dragline silk.</title>
        <authorList>
            <person name="Kono N."/>
            <person name="Nakamura H."/>
            <person name="Mori M."/>
            <person name="Yoshida Y."/>
            <person name="Ohtoshi R."/>
            <person name="Malay A.D."/>
            <person name="Moran D.A.P."/>
            <person name="Tomita M."/>
            <person name="Numata K."/>
            <person name="Arakawa K."/>
        </authorList>
    </citation>
    <scope>NUCLEOTIDE SEQUENCE</scope>
</reference>
<evidence type="ECO:0000313" key="2">
    <source>
        <dbReference type="Proteomes" id="UP000887159"/>
    </source>
</evidence>